<comment type="subcellular location">
    <subcellularLocation>
        <location evidence="1">Cytoplasm</location>
        <location evidence="1">Cytoskeleton</location>
    </subcellularLocation>
</comment>
<feature type="compositionally biased region" description="Low complexity" evidence="9">
    <location>
        <begin position="353"/>
        <end position="365"/>
    </location>
</feature>
<dbReference type="Pfam" id="PF00621">
    <property type="entry name" value="RhoGEF"/>
    <property type="match status" value="1"/>
</dbReference>
<sequence>MATNAVAFPVTGPQPTPRPRPPHLPFRRISLPSNINPRHRESVVSVASFESVVEEQPQRKRVVRTKGTDAREVKRRNVIQEFYETERAYVDGLELIYDHFLTPIIASLDTPTPLLSRADLAAVFSNFVDIWNLHRAFYAALSALLSSSEDPPLAPLLLSHFPYLSLYNPFVTSFPATIAAIAALTTPNPQYNPVFAAYLRDREADPRCGKLKLRDWLLTIVQRCPRYLLLLKDLIGCTPPPSAPSSGNDEHTLLTRAHALVARITLTLNTSIHTHAQTLSLLALQRATPTLPFQLIVPGRRLVRRGALVHVPQEGNNAGWAGGERGRREREFLLFDDCLVWLEKEGASNSSYTAGTPTPTTPTGASRMAGGNGNGSPSRPRMTRTRSKSEAELPVLASLTSSSPSHSSSSAHSSANNGNANSPAHPTPKRTASALPLPSSAVSKLKRPPVRSTKTAPGGGSGGGASGGGSAHGQSHEESGGRWVYKGRAELVDLEVVVPVARGGAEGGEGDSGEGGDGEEREEGRRFEVLSPEGSFVVYAVPPDSEAERDAWTSAIRQTKAALFVSLNATHPDSTLTSSASTAHLRRSLQALPFPPSDERLLSTGKDGKGKKHSAKRERRGRVEHWVPAIWIPDEKTEGCMRCGRAFGWRRRRHHCRLCGRCVCAGCSERTFFIADPNAKDDSSKPARACNACYETVFPLLDPVLEGEGGDAGEGDGDGESGMLEAHSNTMSSLSNFPSWLSMPSLPLASTTEALMALDSPGGRGHRQTGSKYERLRGREHTEWHFHHQTEGSHVEMAGERVRVRSPPPRPKSYHQILEDFQESRTGGITGAVQEEQDADEDEASEAGSSRPHSAVVQFELPVRERRHEDTARRNKRFSMPAVALQTTSVTARTQGGEERSRVPGKAKRFSLVLGSSSHSYLHKPQRTQSEMVGKGGRIEEGVEGGAGELGKGVAAGKLSELLGRHRHKTA</sequence>
<evidence type="ECO:0000313" key="13">
    <source>
        <dbReference type="EMBL" id="KAJ7777119.1"/>
    </source>
</evidence>
<feature type="compositionally biased region" description="Low complexity" evidence="9">
    <location>
        <begin position="432"/>
        <end position="441"/>
    </location>
</feature>
<dbReference type="InterPro" id="IPR017455">
    <property type="entry name" value="Znf_FYVE-rel"/>
</dbReference>
<dbReference type="Gene3D" id="3.30.40.10">
    <property type="entry name" value="Zinc/RING finger domain, C3HC4 (zinc finger)"/>
    <property type="match status" value="1"/>
</dbReference>
<feature type="compositionally biased region" description="Basic and acidic residues" evidence="9">
    <location>
        <begin position="790"/>
        <end position="803"/>
    </location>
</feature>
<keyword evidence="14" id="KW-1185">Reference proteome</keyword>
<dbReference type="Gene3D" id="2.30.29.30">
    <property type="entry name" value="Pleckstrin-homology domain (PH domain)/Phosphotyrosine-binding domain (PTB)"/>
    <property type="match status" value="1"/>
</dbReference>
<dbReference type="InterPro" id="IPR001849">
    <property type="entry name" value="PH_domain"/>
</dbReference>
<feature type="compositionally biased region" description="Low complexity" evidence="9">
    <location>
        <begin position="401"/>
        <end position="424"/>
    </location>
</feature>
<evidence type="ECO:0000259" key="10">
    <source>
        <dbReference type="PROSITE" id="PS50003"/>
    </source>
</evidence>
<dbReference type="GO" id="GO:0005737">
    <property type="term" value="C:cytoplasm"/>
    <property type="evidence" value="ECO:0007669"/>
    <property type="project" value="TreeGrafter"/>
</dbReference>
<evidence type="ECO:0000259" key="12">
    <source>
        <dbReference type="PROSITE" id="PS50178"/>
    </source>
</evidence>
<dbReference type="SMART" id="SM00064">
    <property type="entry name" value="FYVE"/>
    <property type="match status" value="1"/>
</dbReference>
<dbReference type="InterPro" id="IPR013083">
    <property type="entry name" value="Znf_RING/FYVE/PHD"/>
</dbReference>
<organism evidence="13 14">
    <name type="scientific">Mycena metata</name>
    <dbReference type="NCBI Taxonomy" id="1033252"/>
    <lineage>
        <taxon>Eukaryota</taxon>
        <taxon>Fungi</taxon>
        <taxon>Dikarya</taxon>
        <taxon>Basidiomycota</taxon>
        <taxon>Agaricomycotina</taxon>
        <taxon>Agaricomycetes</taxon>
        <taxon>Agaricomycetidae</taxon>
        <taxon>Agaricales</taxon>
        <taxon>Marasmiineae</taxon>
        <taxon>Mycenaceae</taxon>
        <taxon>Mycena</taxon>
    </lineage>
</organism>
<dbReference type="SMART" id="SM00325">
    <property type="entry name" value="RhoGEF"/>
    <property type="match status" value="1"/>
</dbReference>
<feature type="region of interest" description="Disordered" evidence="9">
    <location>
        <begin position="834"/>
        <end position="856"/>
    </location>
</feature>
<dbReference type="Gene3D" id="1.20.900.10">
    <property type="entry name" value="Dbl homology (DH) domain"/>
    <property type="match status" value="1"/>
</dbReference>
<dbReference type="PROSITE" id="PS50010">
    <property type="entry name" value="DH_2"/>
    <property type="match status" value="1"/>
</dbReference>
<proteinExistence type="predicted"/>
<dbReference type="PANTHER" id="PTHR12673">
    <property type="entry name" value="FACIOGENITAL DYSPLASIA PROTEIN"/>
    <property type="match status" value="1"/>
</dbReference>
<evidence type="ECO:0000256" key="5">
    <source>
        <dbReference type="ARBA" id="ARBA00022771"/>
    </source>
</evidence>
<keyword evidence="7" id="KW-0206">Cytoskeleton</keyword>
<dbReference type="InterPro" id="IPR051092">
    <property type="entry name" value="FYVE_RhoGEF_PH"/>
</dbReference>
<dbReference type="GO" id="GO:0005856">
    <property type="term" value="C:cytoskeleton"/>
    <property type="evidence" value="ECO:0007669"/>
    <property type="project" value="UniProtKB-SubCell"/>
</dbReference>
<feature type="compositionally biased region" description="Acidic residues" evidence="9">
    <location>
        <begin position="508"/>
        <end position="521"/>
    </location>
</feature>
<evidence type="ECO:0000259" key="11">
    <source>
        <dbReference type="PROSITE" id="PS50010"/>
    </source>
</evidence>
<dbReference type="PANTHER" id="PTHR12673:SF159">
    <property type="entry name" value="LD03170P"/>
    <property type="match status" value="1"/>
</dbReference>
<keyword evidence="2" id="KW-0963">Cytoplasm</keyword>
<evidence type="ECO:0000256" key="9">
    <source>
        <dbReference type="SAM" id="MobiDB-lite"/>
    </source>
</evidence>
<feature type="region of interest" description="Disordered" evidence="9">
    <location>
        <begin position="501"/>
        <end position="527"/>
    </location>
</feature>
<evidence type="ECO:0000256" key="6">
    <source>
        <dbReference type="ARBA" id="ARBA00022833"/>
    </source>
</evidence>
<keyword evidence="4" id="KW-0479">Metal-binding</keyword>
<feature type="domain" description="PH" evidence="10">
    <location>
        <begin position="301"/>
        <end position="561"/>
    </location>
</feature>
<accession>A0AAD7NVS3</accession>
<dbReference type="SMART" id="SM00233">
    <property type="entry name" value="PH"/>
    <property type="match status" value="1"/>
</dbReference>
<dbReference type="InterPro" id="IPR000219">
    <property type="entry name" value="DH_dom"/>
</dbReference>
<dbReference type="Proteomes" id="UP001215598">
    <property type="component" value="Unassembled WGS sequence"/>
</dbReference>
<feature type="compositionally biased region" description="Basic residues" evidence="9">
    <location>
        <begin position="609"/>
        <end position="619"/>
    </location>
</feature>
<dbReference type="PROSITE" id="PS50178">
    <property type="entry name" value="ZF_FYVE"/>
    <property type="match status" value="1"/>
</dbReference>
<feature type="compositionally biased region" description="Acidic residues" evidence="9">
    <location>
        <begin position="835"/>
        <end position="845"/>
    </location>
</feature>
<reference evidence="13" key="1">
    <citation type="submission" date="2023-03" db="EMBL/GenBank/DDBJ databases">
        <title>Massive genome expansion in bonnet fungi (Mycena s.s.) driven by repeated elements and novel gene families across ecological guilds.</title>
        <authorList>
            <consortium name="Lawrence Berkeley National Laboratory"/>
            <person name="Harder C.B."/>
            <person name="Miyauchi S."/>
            <person name="Viragh M."/>
            <person name="Kuo A."/>
            <person name="Thoen E."/>
            <person name="Andreopoulos B."/>
            <person name="Lu D."/>
            <person name="Skrede I."/>
            <person name="Drula E."/>
            <person name="Henrissat B."/>
            <person name="Morin E."/>
            <person name="Kohler A."/>
            <person name="Barry K."/>
            <person name="LaButti K."/>
            <person name="Morin E."/>
            <person name="Salamov A."/>
            <person name="Lipzen A."/>
            <person name="Mereny Z."/>
            <person name="Hegedus B."/>
            <person name="Baldrian P."/>
            <person name="Stursova M."/>
            <person name="Weitz H."/>
            <person name="Taylor A."/>
            <person name="Grigoriev I.V."/>
            <person name="Nagy L.G."/>
            <person name="Martin F."/>
            <person name="Kauserud H."/>
        </authorList>
    </citation>
    <scope>NUCLEOTIDE SEQUENCE</scope>
    <source>
        <strain evidence="13">CBHHK182m</strain>
    </source>
</reference>
<feature type="region of interest" description="Disordered" evidence="9">
    <location>
        <begin position="594"/>
        <end position="619"/>
    </location>
</feature>
<feature type="domain" description="FYVE-type" evidence="12">
    <location>
        <begin position="634"/>
        <end position="698"/>
    </location>
</feature>
<keyword evidence="3" id="KW-0344">Guanine-nucleotide releasing factor</keyword>
<feature type="region of interest" description="Disordered" evidence="9">
    <location>
        <begin position="790"/>
        <end position="814"/>
    </location>
</feature>
<dbReference type="InterPro" id="IPR000306">
    <property type="entry name" value="Znf_FYVE"/>
</dbReference>
<feature type="domain" description="DH" evidence="11">
    <location>
        <begin position="74"/>
        <end position="271"/>
    </location>
</feature>
<evidence type="ECO:0000256" key="7">
    <source>
        <dbReference type="ARBA" id="ARBA00023212"/>
    </source>
</evidence>
<dbReference type="Pfam" id="PF01363">
    <property type="entry name" value="FYVE"/>
    <property type="match status" value="1"/>
</dbReference>
<keyword evidence="5 8" id="KW-0863">Zinc-finger</keyword>
<dbReference type="PROSITE" id="PS50003">
    <property type="entry name" value="PH_DOMAIN"/>
    <property type="match status" value="1"/>
</dbReference>
<name>A0AAD7NVS3_9AGAR</name>
<feature type="compositionally biased region" description="Pro residues" evidence="9">
    <location>
        <begin position="12"/>
        <end position="24"/>
    </location>
</feature>
<gene>
    <name evidence="13" type="ORF">B0H16DRAFT_1853409</name>
</gene>
<evidence type="ECO:0000256" key="3">
    <source>
        <dbReference type="ARBA" id="ARBA00022658"/>
    </source>
</evidence>
<feature type="region of interest" description="Disordered" evidence="9">
    <location>
        <begin position="1"/>
        <end position="24"/>
    </location>
</feature>
<dbReference type="CDD" id="cd00160">
    <property type="entry name" value="RhoGEF"/>
    <property type="match status" value="1"/>
</dbReference>
<dbReference type="SUPFAM" id="SSF48065">
    <property type="entry name" value="DBL homology domain (DH-domain)"/>
    <property type="match status" value="1"/>
</dbReference>
<protein>
    <submittedName>
        <fullName evidence="13">Uncharacterized protein</fullName>
    </submittedName>
</protein>
<comment type="caution">
    <text evidence="13">The sequence shown here is derived from an EMBL/GenBank/DDBJ whole genome shotgun (WGS) entry which is preliminary data.</text>
</comment>
<dbReference type="InterPro" id="IPR011011">
    <property type="entry name" value="Znf_FYVE_PHD"/>
</dbReference>
<feature type="compositionally biased region" description="Gly residues" evidence="9">
    <location>
        <begin position="457"/>
        <end position="471"/>
    </location>
</feature>
<dbReference type="GO" id="GO:0005085">
    <property type="term" value="F:guanyl-nucleotide exchange factor activity"/>
    <property type="evidence" value="ECO:0007669"/>
    <property type="project" value="UniProtKB-KW"/>
</dbReference>
<feature type="region of interest" description="Disordered" evidence="9">
    <location>
        <begin position="349"/>
        <end position="480"/>
    </location>
</feature>
<dbReference type="EMBL" id="JARKIB010000008">
    <property type="protein sequence ID" value="KAJ7777119.1"/>
    <property type="molecule type" value="Genomic_DNA"/>
</dbReference>
<evidence type="ECO:0000256" key="2">
    <source>
        <dbReference type="ARBA" id="ARBA00022490"/>
    </source>
</evidence>
<dbReference type="GO" id="GO:0008270">
    <property type="term" value="F:zinc ion binding"/>
    <property type="evidence" value="ECO:0007669"/>
    <property type="project" value="UniProtKB-KW"/>
</dbReference>
<keyword evidence="6" id="KW-0862">Zinc</keyword>
<evidence type="ECO:0000313" key="14">
    <source>
        <dbReference type="Proteomes" id="UP001215598"/>
    </source>
</evidence>
<evidence type="ECO:0000256" key="1">
    <source>
        <dbReference type="ARBA" id="ARBA00004245"/>
    </source>
</evidence>
<evidence type="ECO:0000256" key="4">
    <source>
        <dbReference type="ARBA" id="ARBA00022723"/>
    </source>
</evidence>
<dbReference type="AlphaFoldDB" id="A0AAD7NVS3"/>
<dbReference type="InterPro" id="IPR011993">
    <property type="entry name" value="PH-like_dom_sf"/>
</dbReference>
<dbReference type="SUPFAM" id="SSF50729">
    <property type="entry name" value="PH domain-like"/>
    <property type="match status" value="1"/>
</dbReference>
<evidence type="ECO:0000256" key="8">
    <source>
        <dbReference type="PROSITE-ProRule" id="PRU00091"/>
    </source>
</evidence>
<dbReference type="InterPro" id="IPR035899">
    <property type="entry name" value="DBL_dom_sf"/>
</dbReference>
<dbReference type="SUPFAM" id="SSF57903">
    <property type="entry name" value="FYVE/PHD zinc finger"/>
    <property type="match status" value="1"/>
</dbReference>